<evidence type="ECO:0000259" key="7">
    <source>
        <dbReference type="PROSITE" id="PS50125"/>
    </source>
</evidence>
<dbReference type="GO" id="GO:0005886">
    <property type="term" value="C:plasma membrane"/>
    <property type="evidence" value="ECO:0007669"/>
    <property type="project" value="TreeGrafter"/>
</dbReference>
<sequence>LFADIAGFTAWSSTHPPEHVFRLLESMYREFDLCAKERGVFKVETIGDCYMAVCGLPDPREDHAVAMSQFALDMQIKMEGVTQALAPELGADVLNLKLRSGMHSGPVTAGVLRGEKSRFQLFGDTVNTASRMESTGAPSRIQVSE</sequence>
<evidence type="ECO:0000313" key="8">
    <source>
        <dbReference type="EMBL" id="EKX33324.1"/>
    </source>
</evidence>
<dbReference type="GO" id="GO:0004016">
    <property type="term" value="F:adenylate cyclase activity"/>
    <property type="evidence" value="ECO:0007669"/>
    <property type="project" value="TreeGrafter"/>
</dbReference>
<dbReference type="KEGG" id="gtt:GUITHDRAFT_45247"/>
<evidence type="ECO:0000256" key="1">
    <source>
        <dbReference type="ARBA" id="ARBA00004370"/>
    </source>
</evidence>
<dbReference type="OrthoDB" id="40333at2759"/>
<gene>
    <name evidence="8" type="ORF">GUITHDRAFT_45247</name>
</gene>
<dbReference type="SUPFAM" id="SSF55073">
    <property type="entry name" value="Nucleotide cyclase"/>
    <property type="match status" value="1"/>
</dbReference>
<dbReference type="RefSeq" id="XP_005820304.1">
    <property type="nucleotide sequence ID" value="XM_005820247.1"/>
</dbReference>
<feature type="domain" description="Guanylate cyclase" evidence="7">
    <location>
        <begin position="1"/>
        <end position="133"/>
    </location>
</feature>
<dbReference type="PROSITE" id="PS50125">
    <property type="entry name" value="GUANYLATE_CYCLASE_2"/>
    <property type="match status" value="1"/>
</dbReference>
<dbReference type="PANTHER" id="PTHR11920">
    <property type="entry name" value="GUANYLYL CYCLASE"/>
    <property type="match status" value="1"/>
</dbReference>
<dbReference type="Pfam" id="PF00211">
    <property type="entry name" value="Guanylate_cyc"/>
    <property type="match status" value="1"/>
</dbReference>
<feature type="non-terminal residue" evidence="8">
    <location>
        <position position="145"/>
    </location>
</feature>
<keyword evidence="3" id="KW-0547">Nucleotide-binding</keyword>
<dbReference type="GeneID" id="17290061"/>
<dbReference type="InterPro" id="IPR029787">
    <property type="entry name" value="Nucleotide_cyclase"/>
</dbReference>
<dbReference type="EMBL" id="JH993146">
    <property type="protein sequence ID" value="EKX33324.1"/>
    <property type="molecule type" value="Genomic_DNA"/>
</dbReference>
<keyword evidence="6" id="KW-0456">Lyase</keyword>
<dbReference type="Gene3D" id="3.30.70.1230">
    <property type="entry name" value="Nucleotide cyclase"/>
    <property type="match status" value="1"/>
</dbReference>
<dbReference type="InterPro" id="IPR001054">
    <property type="entry name" value="A/G_cyclase"/>
</dbReference>
<dbReference type="OMA" id="KHARNCV"/>
<dbReference type="SMART" id="SM00044">
    <property type="entry name" value="CYCc"/>
    <property type="match status" value="1"/>
</dbReference>
<dbReference type="PaxDb" id="55529-EKX33324"/>
<dbReference type="eggNOG" id="KOG1023">
    <property type="taxonomic scope" value="Eukaryota"/>
</dbReference>
<feature type="non-terminal residue" evidence="8">
    <location>
        <position position="1"/>
    </location>
</feature>
<dbReference type="PANTHER" id="PTHR11920:SF335">
    <property type="entry name" value="GUANYLATE CYCLASE"/>
    <property type="match status" value="1"/>
</dbReference>
<organism evidence="8">
    <name type="scientific">Guillardia theta (strain CCMP2712)</name>
    <name type="common">Cryptophyte</name>
    <dbReference type="NCBI Taxonomy" id="905079"/>
    <lineage>
        <taxon>Eukaryota</taxon>
        <taxon>Cryptophyceae</taxon>
        <taxon>Pyrenomonadales</taxon>
        <taxon>Geminigeraceae</taxon>
        <taxon>Guillardia</taxon>
    </lineage>
</organism>
<dbReference type="AlphaFoldDB" id="L1IBP7"/>
<accession>L1IBP7</accession>
<dbReference type="GO" id="GO:0001653">
    <property type="term" value="F:peptide receptor activity"/>
    <property type="evidence" value="ECO:0007669"/>
    <property type="project" value="TreeGrafter"/>
</dbReference>
<evidence type="ECO:0000256" key="4">
    <source>
        <dbReference type="ARBA" id="ARBA00022989"/>
    </source>
</evidence>
<reference evidence="8" key="1">
    <citation type="journal article" date="2012" name="Nature">
        <title>Algal genomes reveal evolutionary mosaicism and the fate of nucleomorphs.</title>
        <authorList>
            <consortium name="DOE Joint Genome Institute"/>
            <person name="Curtis B.A."/>
            <person name="Tanifuji G."/>
            <person name="Burki F."/>
            <person name="Gruber A."/>
            <person name="Irimia M."/>
            <person name="Maruyama S."/>
            <person name="Arias M.C."/>
            <person name="Ball S.G."/>
            <person name="Gile G.H."/>
            <person name="Hirakawa Y."/>
            <person name="Hopkins J.F."/>
            <person name="Kuo A."/>
            <person name="Rensing S.A."/>
            <person name="Schmutz J."/>
            <person name="Symeonidi A."/>
            <person name="Elias M."/>
            <person name="Eveleigh R.J."/>
            <person name="Herman E.K."/>
            <person name="Klute M.J."/>
            <person name="Nakayama T."/>
            <person name="Obornik M."/>
            <person name="Reyes-Prieto A."/>
            <person name="Armbrust E.V."/>
            <person name="Aves S.J."/>
            <person name="Beiko R.G."/>
            <person name="Coutinho P."/>
            <person name="Dacks J.B."/>
            <person name="Durnford D.G."/>
            <person name="Fast N.M."/>
            <person name="Green B.R."/>
            <person name="Grisdale C.J."/>
            <person name="Hempel F."/>
            <person name="Henrissat B."/>
            <person name="Hoppner M.P."/>
            <person name="Ishida K."/>
            <person name="Kim E."/>
            <person name="Koreny L."/>
            <person name="Kroth P.G."/>
            <person name="Liu Y."/>
            <person name="Malik S.B."/>
            <person name="Maier U.G."/>
            <person name="McRose D."/>
            <person name="Mock T."/>
            <person name="Neilson J.A."/>
            <person name="Onodera N.T."/>
            <person name="Poole A.M."/>
            <person name="Pritham E.J."/>
            <person name="Richards T.A."/>
            <person name="Rocap G."/>
            <person name="Roy S.W."/>
            <person name="Sarai C."/>
            <person name="Schaack S."/>
            <person name="Shirato S."/>
            <person name="Slamovits C.H."/>
            <person name="Spencer D.F."/>
            <person name="Suzuki S."/>
            <person name="Worden A.Z."/>
            <person name="Zauner S."/>
            <person name="Barry K."/>
            <person name="Bell C."/>
            <person name="Bharti A.K."/>
            <person name="Crow J.A."/>
            <person name="Grimwood J."/>
            <person name="Kramer R."/>
            <person name="Lindquist E."/>
            <person name="Lucas S."/>
            <person name="Salamov A."/>
            <person name="McFadden G.I."/>
            <person name="Lane C.E."/>
            <person name="Keeling P.J."/>
            <person name="Gray M.W."/>
            <person name="Grigoriev I.V."/>
            <person name="Archibald J.M."/>
        </authorList>
    </citation>
    <scope>NUCLEOTIDE SEQUENCE</scope>
    <source>
        <strain evidence="8">CCMP2712</strain>
    </source>
</reference>
<dbReference type="HOGENOM" id="CLU_001072_6_5_1"/>
<dbReference type="GO" id="GO:0035556">
    <property type="term" value="P:intracellular signal transduction"/>
    <property type="evidence" value="ECO:0007669"/>
    <property type="project" value="InterPro"/>
</dbReference>
<evidence type="ECO:0000256" key="6">
    <source>
        <dbReference type="ARBA" id="ARBA00023239"/>
    </source>
</evidence>
<keyword evidence="5" id="KW-0472">Membrane</keyword>
<proteinExistence type="predicted"/>
<evidence type="ECO:0000256" key="3">
    <source>
        <dbReference type="ARBA" id="ARBA00022741"/>
    </source>
</evidence>
<protein>
    <recommendedName>
        <fullName evidence="7">Guanylate cyclase domain-containing protein</fullName>
    </recommendedName>
</protein>
<evidence type="ECO:0000256" key="5">
    <source>
        <dbReference type="ARBA" id="ARBA00023136"/>
    </source>
</evidence>
<name>L1IBP7_GUITC</name>
<keyword evidence="4" id="KW-1133">Transmembrane helix</keyword>
<dbReference type="GO" id="GO:0004383">
    <property type="term" value="F:guanylate cyclase activity"/>
    <property type="evidence" value="ECO:0007669"/>
    <property type="project" value="TreeGrafter"/>
</dbReference>
<evidence type="ECO:0000256" key="2">
    <source>
        <dbReference type="ARBA" id="ARBA00022692"/>
    </source>
</evidence>
<dbReference type="InterPro" id="IPR050401">
    <property type="entry name" value="Cyclic_nucleotide_synthase"/>
</dbReference>
<dbReference type="CDD" id="cd07302">
    <property type="entry name" value="CHD"/>
    <property type="match status" value="1"/>
</dbReference>
<dbReference type="GO" id="GO:0000166">
    <property type="term" value="F:nucleotide binding"/>
    <property type="evidence" value="ECO:0007669"/>
    <property type="project" value="UniProtKB-KW"/>
</dbReference>
<keyword evidence="2" id="KW-0812">Transmembrane</keyword>
<dbReference type="GO" id="GO:0007168">
    <property type="term" value="P:receptor guanylyl cyclase signaling pathway"/>
    <property type="evidence" value="ECO:0007669"/>
    <property type="project" value="TreeGrafter"/>
</dbReference>
<comment type="subcellular location">
    <subcellularLocation>
        <location evidence="1">Membrane</location>
    </subcellularLocation>
</comment>